<name>A0A4S4M7J3_9AGAM</name>
<feature type="domain" description="DUF7330" evidence="1">
    <location>
        <begin position="47"/>
        <end position="125"/>
    </location>
</feature>
<gene>
    <name evidence="2" type="ORF">EW146_g395</name>
</gene>
<comment type="caution">
    <text evidence="2">The sequence shown here is derived from an EMBL/GenBank/DDBJ whole genome shotgun (WGS) entry which is preliminary data.</text>
</comment>
<proteinExistence type="predicted"/>
<accession>A0A4S4M7J3</accession>
<evidence type="ECO:0000313" key="2">
    <source>
        <dbReference type="EMBL" id="THH21065.1"/>
    </source>
</evidence>
<dbReference type="AlphaFoldDB" id="A0A4S4M7J3"/>
<dbReference type="Proteomes" id="UP000310158">
    <property type="component" value="Unassembled WGS sequence"/>
</dbReference>
<dbReference type="Pfam" id="PF24016">
    <property type="entry name" value="DUF7330"/>
    <property type="match status" value="1"/>
</dbReference>
<sequence>MLHTTPLSPTSSDSSSIVSLKQFECLILGSHKIHYQSHQQWDFITETEERPIDLSLIIPHYRAHNQPAAHRMSMYIRSERGEIKTKICRKSSRFPFFLAVHSSSTAPITLYLPSDFAGLIHLSSSPHFSAHKPKISFSAGFTNRILPRVKFISSSRSPDSTSDDDYEDEEYNAGSYGADEVRICADGHVTLRMWDVVQGVPESATKEAWRMMCRKASSKNLRGEVKSREREHQQRRVIDWDFLLED</sequence>
<protein>
    <recommendedName>
        <fullName evidence="1">DUF7330 domain-containing protein</fullName>
    </recommendedName>
</protein>
<keyword evidence="3" id="KW-1185">Reference proteome</keyword>
<dbReference type="EMBL" id="SGPL01000008">
    <property type="protein sequence ID" value="THH21065.1"/>
    <property type="molecule type" value="Genomic_DNA"/>
</dbReference>
<evidence type="ECO:0000259" key="1">
    <source>
        <dbReference type="Pfam" id="PF24016"/>
    </source>
</evidence>
<evidence type="ECO:0000313" key="3">
    <source>
        <dbReference type="Proteomes" id="UP000310158"/>
    </source>
</evidence>
<organism evidence="2 3">
    <name type="scientific">Bondarzewia mesenterica</name>
    <dbReference type="NCBI Taxonomy" id="1095465"/>
    <lineage>
        <taxon>Eukaryota</taxon>
        <taxon>Fungi</taxon>
        <taxon>Dikarya</taxon>
        <taxon>Basidiomycota</taxon>
        <taxon>Agaricomycotina</taxon>
        <taxon>Agaricomycetes</taxon>
        <taxon>Russulales</taxon>
        <taxon>Bondarzewiaceae</taxon>
        <taxon>Bondarzewia</taxon>
    </lineage>
</organism>
<reference evidence="2 3" key="1">
    <citation type="submission" date="2019-02" db="EMBL/GenBank/DDBJ databases">
        <title>Genome sequencing of the rare red list fungi Bondarzewia mesenterica.</title>
        <authorList>
            <person name="Buettner E."/>
            <person name="Kellner H."/>
        </authorList>
    </citation>
    <scope>NUCLEOTIDE SEQUENCE [LARGE SCALE GENOMIC DNA]</scope>
    <source>
        <strain evidence="2 3">DSM 108281</strain>
    </source>
</reference>
<dbReference type="OrthoDB" id="3177929at2759"/>
<dbReference type="InterPro" id="IPR055754">
    <property type="entry name" value="DUF7330"/>
</dbReference>